<gene>
    <name evidence="8" type="primary">purA</name>
    <name evidence="11" type="ORF">F0M18_17310</name>
</gene>
<evidence type="ECO:0000256" key="5">
    <source>
        <dbReference type="ARBA" id="ARBA00022755"/>
    </source>
</evidence>
<feature type="binding site" evidence="8">
    <location>
        <begin position="300"/>
        <end position="306"/>
    </location>
    <ligand>
        <name>substrate</name>
    </ligand>
</feature>
<feature type="active site" evidence="9">
    <location>
        <position position="141"/>
    </location>
</feature>
<dbReference type="GO" id="GO:0005525">
    <property type="term" value="F:GTP binding"/>
    <property type="evidence" value="ECO:0007669"/>
    <property type="project" value="UniProtKB-UniRule"/>
</dbReference>
<dbReference type="CDD" id="cd03108">
    <property type="entry name" value="AdSS"/>
    <property type="match status" value="1"/>
</dbReference>
<sequence length="431" mass="46905">MSKNVVVLGTQWGDEGKGKIVDLLTDQASAVVRFQGGHNAGHTLVIEGEKTVLHLIPSGILRDHVQCLIGNGVVLAPDALLKEMGELEDKGVPVRERLKISAACPLILPYHVALDQAREARRGNEKIGTTGRGIGPAYEDKVARRGLRLGDLQHKERFARKLKEVMDYHNFALEHYYRTEPLDYDKVLADTLAMGEQLKPMIADVTAILHHLRETNAKIMFEGAQGSLLDIDHGTYPFVTSSNTTAGGTATGSGFGPLYLDYVLGITKAYTTRVGSGPFPTELFDATGEHLAKKGHEFGATTGRPRRCGWFDAVALRIAVNINSVSGLCLTKLDVLDGLESIRICVGYACADGNPVPNPIDSDDYDGLYPVYEEVPGWNESTLGAKTLEELPQAARDYINKIEQVVGAPIDIISTGPDRVETIVLRHPFEA</sequence>
<dbReference type="PROSITE" id="PS01266">
    <property type="entry name" value="ADENYLOSUCCIN_SYN_1"/>
    <property type="match status" value="1"/>
</dbReference>
<feature type="binding site" evidence="8">
    <location>
        <begin position="41"/>
        <end position="43"/>
    </location>
    <ligand>
        <name>GTP</name>
        <dbReference type="ChEBI" id="CHEBI:37565"/>
    </ligand>
</feature>
<dbReference type="EMBL" id="VTUX01000009">
    <property type="protein sequence ID" value="KAA1188961.1"/>
    <property type="molecule type" value="Genomic_DNA"/>
</dbReference>
<feature type="active site" description="Proton acceptor" evidence="8">
    <location>
        <position position="14"/>
    </location>
</feature>
<feature type="binding site" description="in other chain" evidence="8">
    <location>
        <position position="240"/>
    </location>
    <ligand>
        <name>IMP</name>
        <dbReference type="ChEBI" id="CHEBI:58053"/>
        <note>ligand shared between dimeric partners</note>
    </ligand>
</feature>
<keyword evidence="7 8" id="KW-0342">GTP-binding</keyword>
<proteinExistence type="inferred from homology"/>
<comment type="function">
    <text evidence="8">Plays an important role in the de novo pathway of purine nucleotide biosynthesis. Catalyzes the first committed step in the biosynthesis of AMP from IMP.</text>
</comment>
<feature type="binding site" evidence="8">
    <location>
        <position position="41"/>
    </location>
    <ligand>
        <name>Mg(2+)</name>
        <dbReference type="ChEBI" id="CHEBI:18420"/>
    </ligand>
</feature>
<dbReference type="InterPro" id="IPR042109">
    <property type="entry name" value="Adenylosuccinate_synth_dom1"/>
</dbReference>
<dbReference type="Pfam" id="PF00709">
    <property type="entry name" value="Adenylsucc_synt"/>
    <property type="match status" value="1"/>
</dbReference>
<keyword evidence="6 8" id="KW-0460">Magnesium</keyword>
<dbReference type="FunFam" id="3.90.170.10:FF:000001">
    <property type="entry name" value="Adenylosuccinate synthetase"/>
    <property type="match status" value="1"/>
</dbReference>
<evidence type="ECO:0000256" key="2">
    <source>
        <dbReference type="ARBA" id="ARBA00022598"/>
    </source>
</evidence>
<dbReference type="PANTHER" id="PTHR11846:SF0">
    <property type="entry name" value="ADENYLOSUCCINATE SYNTHETASE"/>
    <property type="match status" value="1"/>
</dbReference>
<dbReference type="GO" id="GO:0044208">
    <property type="term" value="P:'de novo' AMP biosynthetic process"/>
    <property type="evidence" value="ECO:0007669"/>
    <property type="project" value="UniProtKB-UniRule"/>
</dbReference>
<dbReference type="PANTHER" id="PTHR11846">
    <property type="entry name" value="ADENYLOSUCCINATE SYNTHETASE"/>
    <property type="match status" value="1"/>
</dbReference>
<keyword evidence="12" id="KW-1185">Reference proteome</keyword>
<dbReference type="UniPathway" id="UPA00075">
    <property type="reaction ID" value="UER00335"/>
</dbReference>
<dbReference type="InterPro" id="IPR042110">
    <property type="entry name" value="Adenylosuccinate_synth_dom2"/>
</dbReference>
<dbReference type="InterPro" id="IPR027417">
    <property type="entry name" value="P-loop_NTPase"/>
</dbReference>
<comment type="pathway">
    <text evidence="8 10">Purine metabolism; AMP biosynthesis via de novo pathway; AMP from IMP: step 1/2.</text>
</comment>
<name>A0A5B0WRV0_9GAMM</name>
<keyword evidence="5 8" id="KW-0658">Purine biosynthesis</keyword>
<dbReference type="InterPro" id="IPR018220">
    <property type="entry name" value="Adenylosuccin_syn_GTP-bd"/>
</dbReference>
<comment type="similarity">
    <text evidence="8 10">Belongs to the adenylosuccinate synthetase family.</text>
</comment>
<evidence type="ECO:0000256" key="9">
    <source>
        <dbReference type="PROSITE-ProRule" id="PRU10134"/>
    </source>
</evidence>
<dbReference type="InterPro" id="IPR042111">
    <property type="entry name" value="Adenylosuccinate_synth_dom3"/>
</dbReference>
<dbReference type="Proteomes" id="UP000323708">
    <property type="component" value="Unassembled WGS sequence"/>
</dbReference>
<dbReference type="NCBIfam" id="TIGR00184">
    <property type="entry name" value="purA"/>
    <property type="match status" value="1"/>
</dbReference>
<evidence type="ECO:0000256" key="3">
    <source>
        <dbReference type="ARBA" id="ARBA00022723"/>
    </source>
</evidence>
<dbReference type="NCBIfam" id="NF002223">
    <property type="entry name" value="PRK01117.1"/>
    <property type="match status" value="1"/>
</dbReference>
<protein>
    <recommendedName>
        <fullName evidence="8 10">Adenylosuccinate synthetase</fullName>
        <shortName evidence="8">AMPSase</shortName>
        <shortName evidence="8">AdSS</shortName>
        <ecNumber evidence="8 10">6.3.4.4</ecNumber>
    </recommendedName>
    <alternativeName>
        <fullName evidence="8">IMP--aspartate ligase</fullName>
    </alternativeName>
</protein>
<feature type="binding site" evidence="8">
    <location>
        <begin position="414"/>
        <end position="416"/>
    </location>
    <ligand>
        <name>GTP</name>
        <dbReference type="ChEBI" id="CHEBI:37565"/>
    </ligand>
</feature>
<organism evidence="11 12">
    <name type="scientific">Pseudohalioglobus sediminis</name>
    <dbReference type="NCBI Taxonomy" id="2606449"/>
    <lineage>
        <taxon>Bacteria</taxon>
        <taxon>Pseudomonadati</taxon>
        <taxon>Pseudomonadota</taxon>
        <taxon>Gammaproteobacteria</taxon>
        <taxon>Cellvibrionales</taxon>
        <taxon>Halieaceae</taxon>
        <taxon>Pseudohalioglobus</taxon>
    </lineage>
</organism>
<evidence type="ECO:0000256" key="8">
    <source>
        <dbReference type="HAMAP-Rule" id="MF_00011"/>
    </source>
</evidence>
<feature type="binding site" description="in other chain" evidence="8">
    <location>
        <position position="304"/>
    </location>
    <ligand>
        <name>IMP</name>
        <dbReference type="ChEBI" id="CHEBI:58053"/>
        <note>ligand shared between dimeric partners</note>
    </ligand>
</feature>
<keyword evidence="3 8" id="KW-0479">Metal-binding</keyword>
<dbReference type="InterPro" id="IPR001114">
    <property type="entry name" value="Adenylosuccinate_synthetase"/>
</dbReference>
<feature type="active site" description="Proton donor" evidence="8">
    <location>
        <position position="42"/>
    </location>
</feature>
<accession>A0A5B0WRV0</accession>
<dbReference type="GO" id="GO:0004019">
    <property type="term" value="F:adenylosuccinate synthase activity"/>
    <property type="evidence" value="ECO:0007669"/>
    <property type="project" value="UniProtKB-UniRule"/>
</dbReference>
<evidence type="ECO:0000313" key="12">
    <source>
        <dbReference type="Proteomes" id="UP000323708"/>
    </source>
</evidence>
<dbReference type="SUPFAM" id="SSF52540">
    <property type="entry name" value="P-loop containing nucleoside triphosphate hydrolases"/>
    <property type="match status" value="1"/>
</dbReference>
<feature type="binding site" evidence="8">
    <location>
        <begin position="13"/>
        <end position="19"/>
    </location>
    <ligand>
        <name>GTP</name>
        <dbReference type="ChEBI" id="CHEBI:37565"/>
    </ligand>
</feature>
<dbReference type="AlphaFoldDB" id="A0A5B0WRV0"/>
<dbReference type="SMART" id="SM00788">
    <property type="entry name" value="Adenylsucc_synt"/>
    <property type="match status" value="1"/>
</dbReference>
<evidence type="ECO:0000256" key="10">
    <source>
        <dbReference type="RuleBase" id="RU000520"/>
    </source>
</evidence>
<comment type="caution">
    <text evidence="11">The sequence shown here is derived from an EMBL/GenBank/DDBJ whole genome shotgun (WGS) entry which is preliminary data.</text>
</comment>
<dbReference type="Gene3D" id="1.10.300.10">
    <property type="entry name" value="Adenylosuccinate Synthetase, subunit A, domain 2"/>
    <property type="match status" value="1"/>
</dbReference>
<dbReference type="InterPro" id="IPR033128">
    <property type="entry name" value="Adenylosuccin_syn_Lys_AS"/>
</dbReference>
<evidence type="ECO:0000256" key="1">
    <source>
        <dbReference type="ARBA" id="ARBA00011738"/>
    </source>
</evidence>
<dbReference type="Gene3D" id="3.40.440.10">
    <property type="entry name" value="Adenylosuccinate Synthetase, subunit A, domain 1"/>
    <property type="match status" value="1"/>
</dbReference>
<comment type="cofactor">
    <cofactor evidence="8">
        <name>Mg(2+)</name>
        <dbReference type="ChEBI" id="CHEBI:18420"/>
    </cofactor>
    <text evidence="8">Binds 1 Mg(2+) ion per subunit.</text>
</comment>
<dbReference type="RefSeq" id="WP_149612724.1">
    <property type="nucleotide sequence ID" value="NZ_VTUX01000009.1"/>
</dbReference>
<dbReference type="GO" id="GO:0000287">
    <property type="term" value="F:magnesium ion binding"/>
    <property type="evidence" value="ECO:0007669"/>
    <property type="project" value="UniProtKB-UniRule"/>
</dbReference>
<dbReference type="GO" id="GO:0046040">
    <property type="term" value="P:IMP metabolic process"/>
    <property type="evidence" value="ECO:0007669"/>
    <property type="project" value="TreeGrafter"/>
</dbReference>
<evidence type="ECO:0000256" key="7">
    <source>
        <dbReference type="ARBA" id="ARBA00023134"/>
    </source>
</evidence>
<comment type="subcellular location">
    <subcellularLocation>
        <location evidence="8">Cytoplasm</location>
    </subcellularLocation>
</comment>
<dbReference type="FunFam" id="1.10.300.10:FF:000001">
    <property type="entry name" value="Adenylosuccinate synthetase"/>
    <property type="match status" value="1"/>
</dbReference>
<dbReference type="EC" id="6.3.4.4" evidence="8 10"/>
<comment type="subunit">
    <text evidence="1 8">Homodimer.</text>
</comment>
<keyword evidence="4 8" id="KW-0547">Nucleotide-binding</keyword>
<dbReference type="HAMAP" id="MF_00011">
    <property type="entry name" value="Adenylosucc_synth"/>
    <property type="match status" value="1"/>
</dbReference>
<feature type="binding site" description="in other chain" evidence="8">
    <location>
        <position position="130"/>
    </location>
    <ligand>
        <name>IMP</name>
        <dbReference type="ChEBI" id="CHEBI:58053"/>
        <note>ligand shared between dimeric partners</note>
    </ligand>
</feature>
<keyword evidence="2 8" id="KW-0436">Ligase</keyword>
<reference evidence="11 12" key="1">
    <citation type="submission" date="2019-09" db="EMBL/GenBank/DDBJ databases">
        <authorList>
            <person name="Chen X.-Y."/>
        </authorList>
    </citation>
    <scope>NUCLEOTIDE SEQUENCE [LARGE SCALE GENOMIC DNA]</scope>
    <source>
        <strain evidence="11 12">NY5</strain>
    </source>
</reference>
<dbReference type="GO" id="GO:0005737">
    <property type="term" value="C:cytoplasm"/>
    <property type="evidence" value="ECO:0007669"/>
    <property type="project" value="UniProtKB-SubCell"/>
</dbReference>
<feature type="binding site" description="in other chain" evidence="8">
    <location>
        <begin position="14"/>
        <end position="17"/>
    </location>
    <ligand>
        <name>IMP</name>
        <dbReference type="ChEBI" id="CHEBI:58053"/>
        <note>ligand shared between dimeric partners</note>
    </ligand>
</feature>
<feature type="binding site" description="in other chain" evidence="8">
    <location>
        <begin position="39"/>
        <end position="42"/>
    </location>
    <ligand>
        <name>IMP</name>
        <dbReference type="ChEBI" id="CHEBI:58053"/>
        <note>ligand shared between dimeric partners</note>
    </ligand>
</feature>
<evidence type="ECO:0000313" key="11">
    <source>
        <dbReference type="EMBL" id="KAA1188961.1"/>
    </source>
</evidence>
<feature type="binding site" evidence="8">
    <location>
        <position position="306"/>
    </location>
    <ligand>
        <name>GTP</name>
        <dbReference type="ChEBI" id="CHEBI:37565"/>
    </ligand>
</feature>
<evidence type="ECO:0000256" key="6">
    <source>
        <dbReference type="ARBA" id="ARBA00022842"/>
    </source>
</evidence>
<feature type="binding site" evidence="8">
    <location>
        <position position="144"/>
    </location>
    <ligand>
        <name>IMP</name>
        <dbReference type="ChEBI" id="CHEBI:58053"/>
        <note>ligand shared between dimeric partners</note>
    </ligand>
</feature>
<feature type="binding site" evidence="8">
    <location>
        <position position="14"/>
    </location>
    <ligand>
        <name>Mg(2+)</name>
        <dbReference type="ChEBI" id="CHEBI:18420"/>
    </ligand>
</feature>
<dbReference type="Gene3D" id="3.90.170.10">
    <property type="entry name" value="Adenylosuccinate Synthetase, subunit A, domain 3"/>
    <property type="match status" value="1"/>
</dbReference>
<evidence type="ECO:0000256" key="4">
    <source>
        <dbReference type="ARBA" id="ARBA00022741"/>
    </source>
</evidence>
<keyword evidence="8" id="KW-0963">Cytoplasm</keyword>
<feature type="binding site" evidence="8">
    <location>
        <begin position="332"/>
        <end position="334"/>
    </location>
    <ligand>
        <name>GTP</name>
        <dbReference type="ChEBI" id="CHEBI:37565"/>
    </ligand>
</feature>
<comment type="catalytic activity">
    <reaction evidence="8 10">
        <text>IMP + L-aspartate + GTP = N(6)-(1,2-dicarboxyethyl)-AMP + GDP + phosphate + 2 H(+)</text>
        <dbReference type="Rhea" id="RHEA:15753"/>
        <dbReference type="ChEBI" id="CHEBI:15378"/>
        <dbReference type="ChEBI" id="CHEBI:29991"/>
        <dbReference type="ChEBI" id="CHEBI:37565"/>
        <dbReference type="ChEBI" id="CHEBI:43474"/>
        <dbReference type="ChEBI" id="CHEBI:57567"/>
        <dbReference type="ChEBI" id="CHEBI:58053"/>
        <dbReference type="ChEBI" id="CHEBI:58189"/>
        <dbReference type="EC" id="6.3.4.4"/>
    </reaction>
</comment>
<dbReference type="PROSITE" id="PS00513">
    <property type="entry name" value="ADENYLOSUCCIN_SYN_2"/>
    <property type="match status" value="1"/>
</dbReference>
<feature type="binding site" description="in other chain" evidence="8">
    <location>
        <position position="225"/>
    </location>
    <ligand>
        <name>IMP</name>
        <dbReference type="ChEBI" id="CHEBI:58053"/>
        <note>ligand shared between dimeric partners</note>
    </ligand>
</feature>